<sequence>MKNWDYATDIRASLQTRPPRAATRVILIVFVALAAGITWASQAELEEVTRGEGRVVPSSQIQIVQAPEKGIVKSLLVEEGQIVQKGDVVVRVDDTGFSSQLGELQQRQWSLLARAERLMAEASGVPLELSGELTTNAPGHTFEEEQVYQARNLQLTSEISLLKNQRLQREQELEELLAEKRKTAVTMETLAREVEINERLFKRKVLPEIEFLRLKRQLDEAQGSLEVLNASIRRVTSAGQEAEERIANAQTVFHAKARQELAAARAELAVINETIKAARDKVQRTDLEAPVYGVVNQLNISTIGAVVQPGEPLVEIVPLEDTLLIEAQISPQDVAFLRPGQEVTVKITAYDYSIYGGLKGKLERIAADSTKDEQGNRFFKVNVRTDKNYLGTETDPLPIIPGMVASIDVLTGFKTVLDYILKPINKVRSEALRER</sequence>
<evidence type="ECO:0000256" key="9">
    <source>
        <dbReference type="RuleBase" id="RU365093"/>
    </source>
</evidence>
<evidence type="ECO:0000259" key="12">
    <source>
        <dbReference type="Pfam" id="PF26002"/>
    </source>
</evidence>
<dbReference type="Pfam" id="PF26002">
    <property type="entry name" value="Beta-barrel_AprE"/>
    <property type="match status" value="1"/>
</dbReference>
<dbReference type="NCBIfam" id="TIGR01843">
    <property type="entry name" value="type_I_hlyD"/>
    <property type="match status" value="1"/>
</dbReference>
<dbReference type="SUPFAM" id="SSF111369">
    <property type="entry name" value="HlyD-like secretion proteins"/>
    <property type="match status" value="1"/>
</dbReference>
<evidence type="ECO:0000256" key="6">
    <source>
        <dbReference type="ARBA" id="ARBA00022692"/>
    </source>
</evidence>
<feature type="transmembrane region" description="Helical" evidence="9">
    <location>
        <begin position="21"/>
        <end position="40"/>
    </location>
</feature>
<evidence type="ECO:0000256" key="5">
    <source>
        <dbReference type="ARBA" id="ARBA00022519"/>
    </source>
</evidence>
<dbReference type="PANTHER" id="PTHR30386">
    <property type="entry name" value="MEMBRANE FUSION SUBUNIT OF EMRAB-TOLC MULTIDRUG EFFLUX PUMP"/>
    <property type="match status" value="1"/>
</dbReference>
<keyword evidence="14" id="KW-1185">Reference proteome</keyword>
<organism evidence="13 14">
    <name type="scientific">Pseudovibrio ascidiaceicola</name>
    <dbReference type="NCBI Taxonomy" id="285279"/>
    <lineage>
        <taxon>Bacteria</taxon>
        <taxon>Pseudomonadati</taxon>
        <taxon>Pseudomonadota</taxon>
        <taxon>Alphaproteobacteria</taxon>
        <taxon>Hyphomicrobiales</taxon>
        <taxon>Stappiaceae</taxon>
        <taxon>Pseudovibrio</taxon>
    </lineage>
</organism>
<evidence type="ECO:0000256" key="8">
    <source>
        <dbReference type="ARBA" id="ARBA00023136"/>
    </source>
</evidence>
<keyword evidence="10" id="KW-0175">Coiled coil</keyword>
<keyword evidence="6 9" id="KW-0812">Transmembrane</keyword>
<keyword evidence="4 9" id="KW-1003">Cell membrane</keyword>
<dbReference type="Gene3D" id="2.40.30.170">
    <property type="match status" value="1"/>
</dbReference>
<dbReference type="Proteomes" id="UP000199598">
    <property type="component" value="Unassembled WGS sequence"/>
</dbReference>
<feature type="domain" description="AprE-like long alpha-helical hairpin" evidence="11">
    <location>
        <begin position="98"/>
        <end position="281"/>
    </location>
</feature>
<evidence type="ECO:0000256" key="2">
    <source>
        <dbReference type="ARBA" id="ARBA00009477"/>
    </source>
</evidence>
<dbReference type="InterPro" id="IPR058781">
    <property type="entry name" value="HH_AprE-like"/>
</dbReference>
<evidence type="ECO:0000256" key="7">
    <source>
        <dbReference type="ARBA" id="ARBA00022989"/>
    </source>
</evidence>
<name>A0A1I4FXP9_9HYPH</name>
<dbReference type="InterPro" id="IPR010129">
    <property type="entry name" value="T1SS_HlyD"/>
</dbReference>
<protein>
    <recommendedName>
        <fullName evidence="9">Membrane fusion protein (MFP) family protein</fullName>
    </recommendedName>
</protein>
<reference evidence="13 14" key="1">
    <citation type="submission" date="2016-10" db="EMBL/GenBank/DDBJ databases">
        <authorList>
            <person name="Varghese N."/>
            <person name="Submissions S."/>
        </authorList>
    </citation>
    <scope>NUCLEOTIDE SEQUENCE [LARGE SCALE GENOMIC DNA]</scope>
    <source>
        <strain evidence="13 14">DSM 16392</strain>
    </source>
</reference>
<feature type="domain" description="AprE-like beta-barrel" evidence="12">
    <location>
        <begin position="323"/>
        <end position="412"/>
    </location>
</feature>
<dbReference type="InterPro" id="IPR058982">
    <property type="entry name" value="Beta-barrel_AprE"/>
</dbReference>
<evidence type="ECO:0000256" key="1">
    <source>
        <dbReference type="ARBA" id="ARBA00004377"/>
    </source>
</evidence>
<comment type="subcellular location">
    <subcellularLocation>
        <location evidence="1 9">Cell inner membrane</location>
        <topology evidence="1 9">Single-pass membrane protein</topology>
    </subcellularLocation>
</comment>
<dbReference type="Pfam" id="PF25994">
    <property type="entry name" value="HH_AprE"/>
    <property type="match status" value="1"/>
</dbReference>
<evidence type="ECO:0000313" key="14">
    <source>
        <dbReference type="Proteomes" id="UP000199598"/>
    </source>
</evidence>
<keyword evidence="5 9" id="KW-0997">Cell inner membrane</keyword>
<feature type="coiled-coil region" evidence="10">
    <location>
        <begin position="159"/>
        <end position="281"/>
    </location>
</feature>
<accession>A0A1I4FXP9</accession>
<evidence type="ECO:0000256" key="4">
    <source>
        <dbReference type="ARBA" id="ARBA00022475"/>
    </source>
</evidence>
<evidence type="ECO:0000313" key="13">
    <source>
        <dbReference type="EMBL" id="SFL22283.1"/>
    </source>
</evidence>
<dbReference type="RefSeq" id="WP_093524241.1">
    <property type="nucleotide sequence ID" value="NZ_FOSK01000023.1"/>
</dbReference>
<evidence type="ECO:0000256" key="3">
    <source>
        <dbReference type="ARBA" id="ARBA00022448"/>
    </source>
</evidence>
<proteinExistence type="inferred from homology"/>
<comment type="similarity">
    <text evidence="2 9">Belongs to the membrane fusion protein (MFP) (TC 8.A.1) family.</text>
</comment>
<keyword evidence="7 9" id="KW-1133">Transmembrane helix</keyword>
<keyword evidence="3 9" id="KW-0813">Transport</keyword>
<dbReference type="EMBL" id="FOSK01000023">
    <property type="protein sequence ID" value="SFL22283.1"/>
    <property type="molecule type" value="Genomic_DNA"/>
</dbReference>
<evidence type="ECO:0000256" key="10">
    <source>
        <dbReference type="SAM" id="Coils"/>
    </source>
</evidence>
<keyword evidence="8 9" id="KW-0472">Membrane</keyword>
<dbReference type="Gene3D" id="2.40.50.100">
    <property type="match status" value="1"/>
</dbReference>
<comment type="caution">
    <text evidence="13">The sequence shown here is derived from an EMBL/GenBank/DDBJ whole genome shotgun (WGS) entry which is preliminary data.</text>
</comment>
<dbReference type="PRINTS" id="PR01490">
    <property type="entry name" value="RTXTOXIND"/>
</dbReference>
<evidence type="ECO:0000259" key="11">
    <source>
        <dbReference type="Pfam" id="PF25994"/>
    </source>
</evidence>
<dbReference type="PANTHER" id="PTHR30386:SF26">
    <property type="entry name" value="TRANSPORT PROTEIN COMB"/>
    <property type="match status" value="1"/>
</dbReference>
<gene>
    <name evidence="13" type="ORF">SAMN04488518_12331</name>
</gene>
<dbReference type="InterPro" id="IPR050739">
    <property type="entry name" value="MFP"/>
</dbReference>